<dbReference type="Gene3D" id="3.40.190.10">
    <property type="entry name" value="Periplasmic binding protein-like II"/>
    <property type="match status" value="2"/>
</dbReference>
<reference evidence="6" key="1">
    <citation type="journal article" date="2019" name="Int. J. Syst. Evol. Microbiol.">
        <title>The Global Catalogue of Microorganisms (GCM) 10K type strain sequencing project: providing services to taxonomists for standard genome sequencing and annotation.</title>
        <authorList>
            <consortium name="The Broad Institute Genomics Platform"/>
            <consortium name="The Broad Institute Genome Sequencing Center for Infectious Disease"/>
            <person name="Wu L."/>
            <person name="Ma J."/>
        </authorList>
    </citation>
    <scope>NUCLEOTIDE SEQUENCE [LARGE SCALE GENOMIC DNA]</scope>
    <source>
        <strain evidence="6">JCM 17021</strain>
    </source>
</reference>
<dbReference type="EMBL" id="BAABCN010000002">
    <property type="protein sequence ID" value="GAA3861969.1"/>
    <property type="molecule type" value="Genomic_DNA"/>
</dbReference>
<dbReference type="InterPro" id="IPR006059">
    <property type="entry name" value="SBP"/>
</dbReference>
<comment type="caution">
    <text evidence="5">The sequence shown here is derived from an EMBL/GenBank/DDBJ whole genome shotgun (WGS) entry which is preliminary data.</text>
</comment>
<dbReference type="RefSeq" id="WP_345061543.1">
    <property type="nucleotide sequence ID" value="NZ_BAABCN010000002.1"/>
</dbReference>
<dbReference type="Pfam" id="PF01547">
    <property type="entry name" value="SBP_bac_1"/>
    <property type="match status" value="1"/>
</dbReference>
<keyword evidence="6" id="KW-1185">Reference proteome</keyword>
<evidence type="ECO:0000256" key="2">
    <source>
        <dbReference type="ARBA" id="ARBA00022448"/>
    </source>
</evidence>
<dbReference type="PANTHER" id="PTHR30061:SF50">
    <property type="entry name" value="MALTOSE_MALTODEXTRIN-BINDING PERIPLASMIC PROTEIN"/>
    <property type="match status" value="1"/>
</dbReference>
<dbReference type="PROSITE" id="PS51257">
    <property type="entry name" value="PROKAR_LIPOPROTEIN"/>
    <property type="match status" value="1"/>
</dbReference>
<feature type="signal peptide" evidence="4">
    <location>
        <begin position="1"/>
        <end position="28"/>
    </location>
</feature>
<evidence type="ECO:0000256" key="1">
    <source>
        <dbReference type="ARBA" id="ARBA00008520"/>
    </source>
</evidence>
<keyword evidence="3 4" id="KW-0732">Signal</keyword>
<evidence type="ECO:0000256" key="4">
    <source>
        <dbReference type="SAM" id="SignalP"/>
    </source>
</evidence>
<sequence>MHSTSRVVPAVAASAVLMLALAGCGSSATPSSAPTSIPDSMDAAGEKVTVWVMQDDYSQDTLDAINTTFTKRTGAKADVQIQQWDGITTKLSTALSTNNPPDVVDIGNTQVAGYADGGALMDITKYRDQLEQGQTWLDGLVDPATVDGSLYAVPGFAGARSVIYNKKTWAEAGITTVPTTWDELTADLDQVKAANTASDFSALYLPGQHWYVGMQFVWDADGEIAVDTDGIWTGELGSAKAQDGLAAWKEFQNTYSAAASRTLSTDSPEQEQIFADGKASAIVASNGAVDVILGANPSLTADDLGTFALPGQSGKTQPVMLGGSDWGIAAKSSNQELALVWTQIAASPEIQNDYVFGVSGWIPNSTEGIEAAQATLSDSKVGFFQAALNSRATPASPGWSGIEGSNALQELFSSVANGSATTKAAAATFDAVVDSALK</sequence>
<dbReference type="Proteomes" id="UP001501803">
    <property type="component" value="Unassembled WGS sequence"/>
</dbReference>
<gene>
    <name evidence="5" type="ORF">GCM10022381_02790</name>
</gene>
<accession>A0ABP7K2D6</accession>
<keyword evidence="2" id="KW-0813">Transport</keyword>
<dbReference type="SUPFAM" id="SSF53850">
    <property type="entry name" value="Periplasmic binding protein-like II"/>
    <property type="match status" value="1"/>
</dbReference>
<evidence type="ECO:0000313" key="5">
    <source>
        <dbReference type="EMBL" id="GAA3861969.1"/>
    </source>
</evidence>
<evidence type="ECO:0000313" key="6">
    <source>
        <dbReference type="Proteomes" id="UP001501803"/>
    </source>
</evidence>
<organism evidence="5 6">
    <name type="scientific">Leifsonia kafniensis</name>
    <dbReference type="NCBI Taxonomy" id="475957"/>
    <lineage>
        <taxon>Bacteria</taxon>
        <taxon>Bacillati</taxon>
        <taxon>Actinomycetota</taxon>
        <taxon>Actinomycetes</taxon>
        <taxon>Micrococcales</taxon>
        <taxon>Microbacteriaceae</taxon>
        <taxon>Leifsonia</taxon>
    </lineage>
</organism>
<comment type="similarity">
    <text evidence="1">Belongs to the bacterial solute-binding protein 1 family.</text>
</comment>
<dbReference type="PANTHER" id="PTHR30061">
    <property type="entry name" value="MALTOSE-BINDING PERIPLASMIC PROTEIN"/>
    <property type="match status" value="1"/>
</dbReference>
<protein>
    <submittedName>
        <fullName evidence="5">Extracellular solute-binding protein</fullName>
    </submittedName>
</protein>
<feature type="chain" id="PRO_5046966195" evidence="4">
    <location>
        <begin position="29"/>
        <end position="438"/>
    </location>
</feature>
<evidence type="ECO:0000256" key="3">
    <source>
        <dbReference type="ARBA" id="ARBA00022729"/>
    </source>
</evidence>
<proteinExistence type="inferred from homology"/>
<name>A0ABP7K2D6_9MICO</name>